<evidence type="ECO:0000313" key="4">
    <source>
        <dbReference type="Proteomes" id="UP001141327"/>
    </source>
</evidence>
<feature type="region of interest" description="Disordered" evidence="1">
    <location>
        <begin position="1"/>
        <end position="35"/>
    </location>
</feature>
<dbReference type="PROSITE" id="PS50126">
    <property type="entry name" value="S1"/>
    <property type="match status" value="1"/>
</dbReference>
<feature type="compositionally biased region" description="Low complexity" evidence="1">
    <location>
        <begin position="357"/>
        <end position="370"/>
    </location>
</feature>
<dbReference type="InterPro" id="IPR012340">
    <property type="entry name" value="NA-bd_OB-fold"/>
</dbReference>
<gene>
    <name evidence="3" type="ORF">PAPYR_7831</name>
</gene>
<keyword evidence="4" id="KW-1185">Reference proteome</keyword>
<feature type="compositionally biased region" description="Basic and acidic residues" evidence="1">
    <location>
        <begin position="231"/>
        <end position="262"/>
    </location>
</feature>
<feature type="region of interest" description="Disordered" evidence="1">
    <location>
        <begin position="176"/>
        <end position="201"/>
    </location>
</feature>
<organism evidence="3 4">
    <name type="scientific">Paratrimastix pyriformis</name>
    <dbReference type="NCBI Taxonomy" id="342808"/>
    <lineage>
        <taxon>Eukaryota</taxon>
        <taxon>Metamonada</taxon>
        <taxon>Preaxostyla</taxon>
        <taxon>Paratrimastigidae</taxon>
        <taxon>Paratrimastix</taxon>
    </lineage>
</organism>
<name>A0ABQ8UBZ8_9EUKA</name>
<feature type="region of interest" description="Disordered" evidence="1">
    <location>
        <begin position="412"/>
        <end position="444"/>
    </location>
</feature>
<protein>
    <submittedName>
        <fullName evidence="3">Nucleolar protein of 40 kDa</fullName>
    </submittedName>
</protein>
<sequence length="618" mass="68982">MEELDDWRESRAAAGGTGDAARPPPPKRDYGPPPPLWSIHHGTVKNVREFGAFVAMPGYQRHGLVHISQMAKYKVASAADAAEVGDRVWVKVIGLQDDRISLSMRVVDQTTGQDLDPENVDVAKRSRGGADEEEAKPEDAIINHTCRKCGTVGHFEWNCFNSTALAPVLVGDFQETALPEDPDHPSAEPPPPPPPDKETADRLSRLVPEPTGAQKELEERIERRRAELADREKAAKEAKMAKLQRKLERARRREERAKEKSAGGHHHHHHKHHHDEEKKDKGAAAPATPVTPGAPAAAPMTVAEARALLERVSKKKKDSIRPPTDAGAPSAAPATASLSATALAERKQDLRKRMEESLSSPAPSSLTPPSQAVLDFKQRLAAKTAQALQSFLPPPPVEEPVLMQHTEMHAQHVSPMHPRPTSPRSVHTSPKGNTPVSARKPFSPEINEYPASMTQRHSDVPVFERLHSAAKQSQQRLEQARQTEEQPVEHRPRINRHSEAIQRDGNVEDILLRRHEEYRARREELSRLKEEHEPPLARCHRWCRALIPHGQFLHGRSRGRCLGWRFICLGVWGGRSCPAAVARINKVPAEVAREPFMQRLQDFQRSKARHTHTPPRPP</sequence>
<evidence type="ECO:0000313" key="3">
    <source>
        <dbReference type="EMBL" id="KAJ4456808.1"/>
    </source>
</evidence>
<reference evidence="3" key="1">
    <citation type="journal article" date="2022" name="bioRxiv">
        <title>Genomics of Preaxostyla Flagellates Illuminates Evolutionary Transitions and the Path Towards Mitochondrial Loss.</title>
        <authorList>
            <person name="Novak L.V.F."/>
            <person name="Treitli S.C."/>
            <person name="Pyrih J."/>
            <person name="Halakuc P."/>
            <person name="Pipaliya S.V."/>
            <person name="Vacek V."/>
            <person name="Brzon O."/>
            <person name="Soukal P."/>
            <person name="Eme L."/>
            <person name="Dacks J.B."/>
            <person name="Karnkowska A."/>
            <person name="Elias M."/>
            <person name="Hampl V."/>
        </authorList>
    </citation>
    <scope>NUCLEOTIDE SEQUENCE</scope>
    <source>
        <strain evidence="3">RCP-MX</strain>
    </source>
</reference>
<dbReference type="Pfam" id="PF00575">
    <property type="entry name" value="S1"/>
    <property type="match status" value="1"/>
</dbReference>
<feature type="compositionally biased region" description="Basic and acidic residues" evidence="1">
    <location>
        <begin position="344"/>
        <end position="356"/>
    </location>
</feature>
<dbReference type="PANTHER" id="PTHR15838:SF1">
    <property type="entry name" value="ZINC FINGER CCHC DOMAIN-CONTAINING PROTEIN 17"/>
    <property type="match status" value="1"/>
</dbReference>
<accession>A0ABQ8UBZ8</accession>
<dbReference type="PANTHER" id="PTHR15838">
    <property type="entry name" value="NUCLEOLAR PROTEIN OF 40 KDA"/>
    <property type="match status" value="1"/>
</dbReference>
<dbReference type="SMART" id="SM00316">
    <property type="entry name" value="S1"/>
    <property type="match status" value="1"/>
</dbReference>
<dbReference type="InterPro" id="IPR003029">
    <property type="entry name" value="S1_domain"/>
</dbReference>
<evidence type="ECO:0000259" key="2">
    <source>
        <dbReference type="PROSITE" id="PS50126"/>
    </source>
</evidence>
<proteinExistence type="predicted"/>
<comment type="caution">
    <text evidence="3">The sequence shown here is derived from an EMBL/GenBank/DDBJ whole genome shotgun (WGS) entry which is preliminary data.</text>
</comment>
<dbReference type="EMBL" id="JAPMOS010000060">
    <property type="protein sequence ID" value="KAJ4456808.1"/>
    <property type="molecule type" value="Genomic_DNA"/>
</dbReference>
<feature type="compositionally biased region" description="Low complexity" evidence="1">
    <location>
        <begin position="328"/>
        <end position="343"/>
    </location>
</feature>
<dbReference type="Gene3D" id="2.40.50.140">
    <property type="entry name" value="Nucleic acid-binding proteins"/>
    <property type="match status" value="1"/>
</dbReference>
<dbReference type="SUPFAM" id="SSF50249">
    <property type="entry name" value="Nucleic acid-binding proteins"/>
    <property type="match status" value="1"/>
</dbReference>
<feature type="region of interest" description="Disordered" evidence="1">
    <location>
        <begin position="231"/>
        <end position="370"/>
    </location>
</feature>
<dbReference type="Proteomes" id="UP001141327">
    <property type="component" value="Unassembled WGS sequence"/>
</dbReference>
<feature type="compositionally biased region" description="Basic residues" evidence="1">
    <location>
        <begin position="263"/>
        <end position="273"/>
    </location>
</feature>
<feature type="domain" description="S1 motif" evidence="2">
    <location>
        <begin position="37"/>
        <end position="105"/>
    </location>
</feature>
<feature type="compositionally biased region" description="Low complexity" evidence="1">
    <location>
        <begin position="283"/>
        <end position="306"/>
    </location>
</feature>
<evidence type="ECO:0000256" key="1">
    <source>
        <dbReference type="SAM" id="MobiDB-lite"/>
    </source>
</evidence>
<feature type="compositionally biased region" description="Polar residues" evidence="1">
    <location>
        <begin position="422"/>
        <end position="436"/>
    </location>
</feature>